<evidence type="ECO:0000313" key="2">
    <source>
        <dbReference type="EMBL" id="CAG8624081.1"/>
    </source>
</evidence>
<keyword evidence="1" id="KW-0812">Transmembrane</keyword>
<feature type="transmembrane region" description="Helical" evidence="1">
    <location>
        <begin position="33"/>
        <end position="54"/>
    </location>
</feature>
<reference evidence="2" key="1">
    <citation type="submission" date="2021-06" db="EMBL/GenBank/DDBJ databases">
        <authorList>
            <person name="Kallberg Y."/>
            <person name="Tangrot J."/>
            <person name="Rosling A."/>
        </authorList>
    </citation>
    <scope>NUCLEOTIDE SEQUENCE</scope>
    <source>
        <strain evidence="2">IA702</strain>
    </source>
</reference>
<evidence type="ECO:0000256" key="1">
    <source>
        <dbReference type="SAM" id="Phobius"/>
    </source>
</evidence>
<feature type="non-terminal residue" evidence="2">
    <location>
        <position position="97"/>
    </location>
</feature>
<evidence type="ECO:0000313" key="3">
    <source>
        <dbReference type="Proteomes" id="UP000789572"/>
    </source>
</evidence>
<dbReference type="AlphaFoldDB" id="A0A9N9D5W3"/>
<dbReference type="Proteomes" id="UP000789572">
    <property type="component" value="Unassembled WGS sequence"/>
</dbReference>
<gene>
    <name evidence="2" type="ORF">POCULU_LOCUS8566</name>
</gene>
<keyword evidence="1" id="KW-0472">Membrane</keyword>
<accession>A0A9N9D5W3</accession>
<proteinExistence type="predicted"/>
<keyword evidence="1" id="KW-1133">Transmembrane helix</keyword>
<sequence length="97" mass="11143">MFSRSQQKKELPFLSLSENDQEEIRKRSRILNVFRFVFFLFALVGAILGATGTVHEELSMLNKIGANIPIFGLIGERSADYVKTKIPEEEIHEFQNL</sequence>
<protein>
    <submittedName>
        <fullName evidence="2">9199_t:CDS:1</fullName>
    </submittedName>
</protein>
<dbReference type="EMBL" id="CAJVPJ010002547">
    <property type="protein sequence ID" value="CAG8624081.1"/>
    <property type="molecule type" value="Genomic_DNA"/>
</dbReference>
<name>A0A9N9D5W3_9GLOM</name>
<comment type="caution">
    <text evidence="2">The sequence shown here is derived from an EMBL/GenBank/DDBJ whole genome shotgun (WGS) entry which is preliminary data.</text>
</comment>
<keyword evidence="3" id="KW-1185">Reference proteome</keyword>
<organism evidence="2 3">
    <name type="scientific">Paraglomus occultum</name>
    <dbReference type="NCBI Taxonomy" id="144539"/>
    <lineage>
        <taxon>Eukaryota</taxon>
        <taxon>Fungi</taxon>
        <taxon>Fungi incertae sedis</taxon>
        <taxon>Mucoromycota</taxon>
        <taxon>Glomeromycotina</taxon>
        <taxon>Glomeromycetes</taxon>
        <taxon>Paraglomerales</taxon>
        <taxon>Paraglomeraceae</taxon>
        <taxon>Paraglomus</taxon>
    </lineage>
</organism>